<comment type="similarity">
    <text evidence="5 6">Belongs to the FtsA/MreB family.</text>
</comment>
<dbReference type="NCBIfam" id="TIGR00904">
    <property type="entry name" value="mreB"/>
    <property type="match status" value="1"/>
</dbReference>
<keyword evidence="3 6" id="KW-0067">ATP-binding</keyword>
<comment type="caution">
    <text evidence="7">The sequence shown here is derived from an EMBL/GenBank/DDBJ whole genome shotgun (WGS) entry which is preliminary data.</text>
</comment>
<evidence type="ECO:0000313" key="8">
    <source>
        <dbReference type="Proteomes" id="UP000264141"/>
    </source>
</evidence>
<feature type="binding site" evidence="6">
    <location>
        <begin position="284"/>
        <end position="287"/>
    </location>
    <ligand>
        <name>ATP</name>
        <dbReference type="ChEBI" id="CHEBI:30616"/>
    </ligand>
</feature>
<dbReference type="PANTHER" id="PTHR42749">
    <property type="entry name" value="CELL SHAPE-DETERMINING PROTEIN MREB"/>
    <property type="match status" value="1"/>
</dbReference>
<dbReference type="AlphaFoldDB" id="A0A3D1JLL3"/>
<proteinExistence type="inferred from homology"/>
<evidence type="ECO:0000256" key="4">
    <source>
        <dbReference type="ARBA" id="ARBA00022960"/>
    </source>
</evidence>
<dbReference type="InterPro" id="IPR004753">
    <property type="entry name" value="MreB"/>
</dbReference>
<comment type="function">
    <text evidence="6">Forms membrane-associated dynamic filaments that are essential for cell shape determination. Acts by regulating cell wall synthesis and cell elongation, and thus cell shape. A feedback loop between cell geometry and MreB localization may maintain elongated cell shape by targeting cell wall growth to regions of negative cell wall curvature.</text>
</comment>
<dbReference type="EMBL" id="DPBP01000045">
    <property type="protein sequence ID" value="HCE18546.1"/>
    <property type="molecule type" value="Genomic_DNA"/>
</dbReference>
<evidence type="ECO:0000256" key="1">
    <source>
        <dbReference type="ARBA" id="ARBA00022490"/>
    </source>
</evidence>
<dbReference type="OrthoDB" id="9768127at2"/>
<keyword evidence="1 6" id="KW-0963">Cytoplasm</keyword>
<sequence>MALFTRELGIDLGTTNTVIVEGDQILLNEPTVVAIVVFEQKMVEWGRAARDMIGRVSDTIEVVRPLQHGVIAEYEITEKLLKFLVRKTAGPMQLFPPRLMLTVPYGVTSVECRAVHEAGLSAGREVYLIPQPLAAAIGIDLPIGTPSGNMILSLGGGTIQAAVLAMNDVVRAETLRSGGIRMDEAIISYVRKKYGIIIGQPTAEQLKIRLGAAIPQDDQSSMEVQGQDQVTGLPKPVSLTSNDIVDALQEPLQEVVSCARRVLEKTPPELIADIIDRGVALCGGGALLREIDKYLTKALGIPAYLVDNPTTCTAEGAARALGMRDALSRSLLQV</sequence>
<organism evidence="7 8">
    <name type="scientific">Anaerolinea thermolimosa</name>
    <dbReference type="NCBI Taxonomy" id="229919"/>
    <lineage>
        <taxon>Bacteria</taxon>
        <taxon>Bacillati</taxon>
        <taxon>Chloroflexota</taxon>
        <taxon>Anaerolineae</taxon>
        <taxon>Anaerolineales</taxon>
        <taxon>Anaerolineaceae</taxon>
        <taxon>Anaerolinea</taxon>
    </lineage>
</organism>
<evidence type="ECO:0000256" key="3">
    <source>
        <dbReference type="ARBA" id="ARBA00022840"/>
    </source>
</evidence>
<reference evidence="7 8" key="1">
    <citation type="journal article" date="2018" name="Nat. Biotechnol.">
        <title>A standardized bacterial taxonomy based on genome phylogeny substantially revises the tree of life.</title>
        <authorList>
            <person name="Parks D.H."/>
            <person name="Chuvochina M."/>
            <person name="Waite D.W."/>
            <person name="Rinke C."/>
            <person name="Skarshewski A."/>
            <person name="Chaumeil P.A."/>
            <person name="Hugenholtz P."/>
        </authorList>
    </citation>
    <scope>NUCLEOTIDE SEQUENCE [LARGE SCALE GENOMIC DNA]</scope>
    <source>
        <strain evidence="7">UBA8781</strain>
    </source>
</reference>
<evidence type="ECO:0000313" key="7">
    <source>
        <dbReference type="EMBL" id="HCE18546.1"/>
    </source>
</evidence>
<dbReference type="NCBIfam" id="NF010539">
    <property type="entry name" value="PRK13927.1"/>
    <property type="match status" value="1"/>
</dbReference>
<dbReference type="Proteomes" id="UP000264141">
    <property type="component" value="Unassembled WGS sequence"/>
</dbReference>
<keyword evidence="2 6" id="KW-0547">Nucleotide-binding</keyword>
<evidence type="ECO:0000256" key="5">
    <source>
        <dbReference type="ARBA" id="ARBA00023458"/>
    </source>
</evidence>
<dbReference type="GO" id="GO:0005737">
    <property type="term" value="C:cytoplasm"/>
    <property type="evidence" value="ECO:0007669"/>
    <property type="project" value="UniProtKB-SubCell"/>
</dbReference>
<dbReference type="InterPro" id="IPR056546">
    <property type="entry name" value="MreB_MamK-like"/>
</dbReference>
<dbReference type="SUPFAM" id="SSF53067">
    <property type="entry name" value="Actin-like ATPase domain"/>
    <property type="match status" value="2"/>
</dbReference>
<dbReference type="CDD" id="cd10225">
    <property type="entry name" value="ASKHA_NBD_MreB-like"/>
    <property type="match status" value="1"/>
</dbReference>
<gene>
    <name evidence="6" type="primary">mreB</name>
    <name evidence="7" type="ORF">DEQ80_11870</name>
</gene>
<dbReference type="PRINTS" id="PR01652">
    <property type="entry name" value="SHAPEPROTEIN"/>
</dbReference>
<dbReference type="RefSeq" id="WP_062190566.1">
    <property type="nucleotide sequence ID" value="NZ_DF967965.1"/>
</dbReference>
<dbReference type="STRING" id="229919.GCA_001050195_01072"/>
<accession>A0A3D1JLL3</accession>
<name>A0A3D1JLL3_9CHLR</name>
<evidence type="ECO:0000256" key="6">
    <source>
        <dbReference type="HAMAP-Rule" id="MF_02207"/>
    </source>
</evidence>
<dbReference type="HAMAP" id="MF_02207">
    <property type="entry name" value="MreB"/>
    <property type="match status" value="1"/>
</dbReference>
<dbReference type="GO" id="GO:0000902">
    <property type="term" value="P:cell morphogenesis"/>
    <property type="evidence" value="ECO:0007669"/>
    <property type="project" value="InterPro"/>
</dbReference>
<dbReference type="Pfam" id="PF06723">
    <property type="entry name" value="MreB_Mbl"/>
    <property type="match status" value="1"/>
</dbReference>
<dbReference type="GO" id="GO:0005524">
    <property type="term" value="F:ATP binding"/>
    <property type="evidence" value="ECO:0007669"/>
    <property type="project" value="UniProtKB-KW"/>
</dbReference>
<feature type="binding site" evidence="6">
    <location>
        <begin position="204"/>
        <end position="207"/>
    </location>
    <ligand>
        <name>ATP</name>
        <dbReference type="ChEBI" id="CHEBI:30616"/>
    </ligand>
</feature>
<comment type="subunit">
    <text evidence="6">Forms polymers.</text>
</comment>
<protein>
    <recommendedName>
        <fullName evidence="6">Cell shape-determining protein MreB</fullName>
    </recommendedName>
</protein>
<keyword evidence="4 6" id="KW-0133">Cell shape</keyword>
<feature type="binding site" evidence="6">
    <location>
        <begin position="156"/>
        <end position="158"/>
    </location>
    <ligand>
        <name>ATP</name>
        <dbReference type="ChEBI" id="CHEBI:30616"/>
    </ligand>
</feature>
<dbReference type="PANTHER" id="PTHR42749:SF1">
    <property type="entry name" value="CELL SHAPE-DETERMINING PROTEIN MREB"/>
    <property type="match status" value="1"/>
</dbReference>
<evidence type="ECO:0000256" key="2">
    <source>
        <dbReference type="ARBA" id="ARBA00022741"/>
    </source>
</evidence>
<dbReference type="Gene3D" id="3.30.420.40">
    <property type="match status" value="2"/>
</dbReference>
<dbReference type="InterPro" id="IPR043129">
    <property type="entry name" value="ATPase_NBD"/>
</dbReference>
<dbReference type="GO" id="GO:0008360">
    <property type="term" value="P:regulation of cell shape"/>
    <property type="evidence" value="ECO:0007669"/>
    <property type="project" value="UniProtKB-UniRule"/>
</dbReference>
<comment type="subcellular location">
    <subcellularLocation>
        <location evidence="6">Cytoplasm</location>
    </subcellularLocation>
    <text evidence="6">Membrane-associated.</text>
</comment>
<comment type="caution">
    <text evidence="6">Lacks conserved residue(s) required for the propagation of feature annotation.</text>
</comment>